<accession>A0A0W0G1A0</accession>
<organism evidence="1 2">
    <name type="scientific">Moniliophthora roreri</name>
    <name type="common">Frosty pod rot fungus</name>
    <name type="synonym">Monilia roreri</name>
    <dbReference type="NCBI Taxonomy" id="221103"/>
    <lineage>
        <taxon>Eukaryota</taxon>
        <taxon>Fungi</taxon>
        <taxon>Dikarya</taxon>
        <taxon>Basidiomycota</taxon>
        <taxon>Agaricomycotina</taxon>
        <taxon>Agaricomycetes</taxon>
        <taxon>Agaricomycetidae</taxon>
        <taxon>Agaricales</taxon>
        <taxon>Marasmiineae</taxon>
        <taxon>Marasmiaceae</taxon>
        <taxon>Moniliophthora</taxon>
    </lineage>
</organism>
<dbReference type="Proteomes" id="UP000054988">
    <property type="component" value="Unassembled WGS sequence"/>
</dbReference>
<gene>
    <name evidence="1" type="ORF">WG66_5063</name>
</gene>
<sequence length="207" mass="23054">MTPPLQYLSMLTEPSIPISNSSTSFMQMPGFPQALLLANRAPTPMLPRTLIQNPTMQSVWDNDDLKELSSNKPLTSLNKTRDITDEVYEYLSALCAEWRSTMATNAQSTVVKYAGRLCLVTSLEIVISDKGQIELLKNTIPSTQDLLTMIATGVTSTLNSMETASSNSTAAQENVEDKYKWQYTEQQESFRQVTLSDGTVVTLEYHL</sequence>
<evidence type="ECO:0000313" key="1">
    <source>
        <dbReference type="EMBL" id="KTB42361.1"/>
    </source>
</evidence>
<dbReference type="AlphaFoldDB" id="A0A0W0G1A0"/>
<evidence type="ECO:0000313" key="2">
    <source>
        <dbReference type="Proteomes" id="UP000054988"/>
    </source>
</evidence>
<name>A0A0W0G1A0_MONRR</name>
<reference evidence="1 2" key="1">
    <citation type="submission" date="2015-12" db="EMBL/GenBank/DDBJ databases">
        <title>Draft genome sequence of Moniliophthora roreri, the causal agent of frosty pod rot of cacao.</title>
        <authorList>
            <person name="Aime M.C."/>
            <person name="Diaz-Valderrama J.R."/>
            <person name="Kijpornyongpan T."/>
            <person name="Phillips-Mora W."/>
        </authorList>
    </citation>
    <scope>NUCLEOTIDE SEQUENCE [LARGE SCALE GENOMIC DNA]</scope>
    <source>
        <strain evidence="1 2">MCA 2952</strain>
    </source>
</reference>
<proteinExistence type="predicted"/>
<dbReference type="EMBL" id="LATX01001341">
    <property type="protein sequence ID" value="KTB42361.1"/>
    <property type="molecule type" value="Genomic_DNA"/>
</dbReference>
<comment type="caution">
    <text evidence="1">The sequence shown here is derived from an EMBL/GenBank/DDBJ whole genome shotgun (WGS) entry which is preliminary data.</text>
</comment>
<protein>
    <submittedName>
        <fullName evidence="1">Uncharacterized protein</fullName>
    </submittedName>
</protein>